<comment type="similarity">
    <text evidence="2 11">Belongs to the acyl-CoA dehydrogenase family.</text>
</comment>
<dbReference type="RefSeq" id="WP_073353588.1">
    <property type="nucleotide sequence ID" value="NZ_FRBU01000019.1"/>
</dbReference>
<evidence type="ECO:0000259" key="13">
    <source>
        <dbReference type="Pfam" id="PF02770"/>
    </source>
</evidence>
<dbReference type="GO" id="GO:0033539">
    <property type="term" value="P:fatty acid beta-oxidation using acyl-CoA dehydrogenase"/>
    <property type="evidence" value="ECO:0007669"/>
    <property type="project" value="TreeGrafter"/>
</dbReference>
<keyword evidence="6 11" id="KW-0560">Oxidoreductase</keyword>
<evidence type="ECO:0000313" key="15">
    <source>
        <dbReference type="EMBL" id="SHL98653.1"/>
    </source>
</evidence>
<dbReference type="Gene3D" id="1.10.540.10">
    <property type="entry name" value="Acyl-CoA dehydrogenase/oxidase, N-terminal domain"/>
    <property type="match status" value="1"/>
</dbReference>
<dbReference type="SUPFAM" id="SSF56645">
    <property type="entry name" value="Acyl-CoA dehydrogenase NM domain-like"/>
    <property type="match status" value="1"/>
</dbReference>
<evidence type="ECO:0000256" key="11">
    <source>
        <dbReference type="RuleBase" id="RU362125"/>
    </source>
</evidence>
<evidence type="ECO:0000256" key="2">
    <source>
        <dbReference type="ARBA" id="ARBA00009347"/>
    </source>
</evidence>
<dbReference type="SUPFAM" id="SSF47203">
    <property type="entry name" value="Acyl-CoA dehydrogenase C-terminal domain-like"/>
    <property type="match status" value="1"/>
</dbReference>
<evidence type="ECO:0000256" key="1">
    <source>
        <dbReference type="ARBA" id="ARBA00001974"/>
    </source>
</evidence>
<dbReference type="STRING" id="69322.SAMN05443669_101918"/>
<reference evidence="16" key="1">
    <citation type="submission" date="2016-11" db="EMBL/GenBank/DDBJ databases">
        <authorList>
            <person name="Varghese N."/>
            <person name="Submissions S."/>
        </authorList>
    </citation>
    <scope>NUCLEOTIDE SEQUENCE [LARGE SCALE GENOMIC DNA]</scope>
    <source>
        <strain evidence="16">DSM 3661</strain>
    </source>
</reference>
<dbReference type="GO" id="GO:0050660">
    <property type="term" value="F:flavin adenine dinucleotide binding"/>
    <property type="evidence" value="ECO:0007669"/>
    <property type="project" value="InterPro"/>
</dbReference>
<feature type="domain" description="Acyl-CoA oxidase/dehydrogenase middle" evidence="13">
    <location>
        <begin position="135"/>
        <end position="226"/>
    </location>
</feature>
<dbReference type="InterPro" id="IPR006091">
    <property type="entry name" value="Acyl-CoA_Oxase/DH_mid-dom"/>
</dbReference>
<evidence type="ECO:0000256" key="10">
    <source>
        <dbReference type="ARBA" id="ARBA00049493"/>
    </source>
</evidence>
<dbReference type="InterPro" id="IPR037069">
    <property type="entry name" value="AcylCoA_DH/ox_N_sf"/>
</dbReference>
<dbReference type="FunFam" id="1.10.540.10:FF:000002">
    <property type="entry name" value="Acyl-CoA dehydrogenase FadE19"/>
    <property type="match status" value="1"/>
</dbReference>
<keyword evidence="5" id="KW-0809">Transit peptide</keyword>
<evidence type="ECO:0000256" key="3">
    <source>
        <dbReference type="ARBA" id="ARBA00022630"/>
    </source>
</evidence>
<comment type="pathway">
    <text evidence="7">Amino-acid metabolism; lysine degradation.</text>
</comment>
<dbReference type="EMBL" id="FRBU01000019">
    <property type="protein sequence ID" value="SHL98653.1"/>
    <property type="molecule type" value="Genomic_DNA"/>
</dbReference>
<dbReference type="InterPro" id="IPR009100">
    <property type="entry name" value="AcylCoA_DH/oxidase_NM_dom_sf"/>
</dbReference>
<sequence length="392" mass="43618">MKPDLFQSPDYYNLDDLLTEEHKLVRDSARAWVKREVSPIIEEYAQKAEFPKQIIKGLGEIGGFGPYIPQEYGGAGLDQISYGLIMQEIERGDSGVRSTSSVQSSLVMYPIWKYGNEEQRVKYLPKLATGEFMGCFGLTEPNYGSDPGSMITNFKDMGDHYLLNGAKMWISNAPFADIAIVWAKNEEGRIHGLIVERGMEGFSTPETHNKWSLRASSTGELIFDNVKVPKENLLPNKSGLGAPLGCLDSARYGIAWGAIGAAMDCYDTALRYAKERIQFDKPIAGTQLQQKKLAEMITEITKAQLLTWRLGVLRNEGRATTAQISMAKRNNVDMAINIAREARQILGGMGITGEYSIMRHMMNLESVITYEGTHDIHLLITGMDITGIPAFK</sequence>
<dbReference type="PANTHER" id="PTHR42807:SF1">
    <property type="entry name" value="GLUTARYL-COA DEHYDROGENASE, MITOCHONDRIAL"/>
    <property type="match status" value="1"/>
</dbReference>
<comment type="cofactor">
    <cofactor evidence="1 11">
        <name>FAD</name>
        <dbReference type="ChEBI" id="CHEBI:57692"/>
    </cofactor>
</comment>
<dbReference type="Pfam" id="PF02770">
    <property type="entry name" value="Acyl-CoA_dh_M"/>
    <property type="match status" value="1"/>
</dbReference>
<feature type="domain" description="Acyl-CoA dehydrogenase/oxidase C-terminal" evidence="12">
    <location>
        <begin position="238"/>
        <end position="383"/>
    </location>
</feature>
<dbReference type="InterPro" id="IPR052033">
    <property type="entry name" value="Glutaryl-CoA_DH_mitochondrial"/>
</dbReference>
<dbReference type="Proteomes" id="UP000184260">
    <property type="component" value="Unassembled WGS sequence"/>
</dbReference>
<dbReference type="GO" id="GO:0000062">
    <property type="term" value="F:fatty-acyl-CoA binding"/>
    <property type="evidence" value="ECO:0007669"/>
    <property type="project" value="TreeGrafter"/>
</dbReference>
<dbReference type="GO" id="GO:0046949">
    <property type="term" value="P:fatty-acyl-CoA biosynthetic process"/>
    <property type="evidence" value="ECO:0007669"/>
    <property type="project" value="TreeGrafter"/>
</dbReference>
<evidence type="ECO:0000256" key="4">
    <source>
        <dbReference type="ARBA" id="ARBA00022827"/>
    </source>
</evidence>
<dbReference type="Pfam" id="PF00441">
    <property type="entry name" value="Acyl-CoA_dh_1"/>
    <property type="match status" value="1"/>
</dbReference>
<comment type="catalytic activity">
    <reaction evidence="10">
        <text>glutaryl-CoA + oxidized [electron-transfer flavoprotein] + 2 H(+) = (2E)-butenoyl-CoA + reduced [electron-transfer flavoprotein] + CO2</text>
        <dbReference type="Rhea" id="RHEA:13389"/>
        <dbReference type="Rhea" id="RHEA-COMP:10685"/>
        <dbReference type="Rhea" id="RHEA-COMP:10686"/>
        <dbReference type="ChEBI" id="CHEBI:15378"/>
        <dbReference type="ChEBI" id="CHEBI:16526"/>
        <dbReference type="ChEBI" id="CHEBI:57332"/>
        <dbReference type="ChEBI" id="CHEBI:57378"/>
        <dbReference type="ChEBI" id="CHEBI:57692"/>
        <dbReference type="ChEBI" id="CHEBI:58307"/>
        <dbReference type="EC" id="1.3.8.6"/>
    </reaction>
</comment>
<dbReference type="Pfam" id="PF02771">
    <property type="entry name" value="Acyl-CoA_dh_N"/>
    <property type="match status" value="1"/>
</dbReference>
<keyword evidence="16" id="KW-1185">Reference proteome</keyword>
<dbReference type="InterPro" id="IPR013786">
    <property type="entry name" value="AcylCoA_DH/ox_N"/>
</dbReference>
<organism evidence="15 16">
    <name type="scientific">Flavobacterium xanthum</name>
    <dbReference type="NCBI Taxonomy" id="69322"/>
    <lineage>
        <taxon>Bacteria</taxon>
        <taxon>Pseudomonadati</taxon>
        <taxon>Bacteroidota</taxon>
        <taxon>Flavobacteriia</taxon>
        <taxon>Flavobacteriales</taxon>
        <taxon>Flavobacteriaceae</taxon>
        <taxon>Flavobacterium</taxon>
    </lineage>
</organism>
<dbReference type="InterPro" id="IPR006089">
    <property type="entry name" value="Acyl-CoA_DH_CS"/>
</dbReference>
<evidence type="ECO:0000256" key="7">
    <source>
        <dbReference type="ARBA" id="ARBA00037899"/>
    </source>
</evidence>
<dbReference type="Gene3D" id="2.40.110.10">
    <property type="entry name" value="Butyryl-CoA Dehydrogenase, subunit A, domain 2"/>
    <property type="match status" value="1"/>
</dbReference>
<dbReference type="InterPro" id="IPR046373">
    <property type="entry name" value="Acyl-CoA_Oxase/DH_mid-dom_sf"/>
</dbReference>
<keyword evidence="4 11" id="KW-0274">FAD</keyword>
<comment type="pathway">
    <text evidence="8">Amino-acid metabolism; tryptophan metabolism.</text>
</comment>
<feature type="domain" description="Acyl-CoA dehydrogenase/oxidase N-terminal" evidence="14">
    <location>
        <begin position="19"/>
        <end position="131"/>
    </location>
</feature>
<name>A0A1M7F3U3_9FLAO</name>
<evidence type="ECO:0000259" key="14">
    <source>
        <dbReference type="Pfam" id="PF02771"/>
    </source>
</evidence>
<dbReference type="AlphaFoldDB" id="A0A1M7F3U3"/>
<dbReference type="InterPro" id="IPR036250">
    <property type="entry name" value="AcylCo_DH-like_C"/>
</dbReference>
<dbReference type="PROSITE" id="PS00073">
    <property type="entry name" value="ACYL_COA_DH_2"/>
    <property type="match status" value="1"/>
</dbReference>
<evidence type="ECO:0000256" key="6">
    <source>
        <dbReference type="ARBA" id="ARBA00023002"/>
    </source>
</evidence>
<dbReference type="EC" id="1.3.8.6" evidence="9"/>
<gene>
    <name evidence="15" type="ORF">SAMN05443669_101918</name>
</gene>
<protein>
    <recommendedName>
        <fullName evidence="9">glutaryl-CoA dehydrogenase (ETF)</fullName>
        <ecNumber evidence="9">1.3.8.6</ecNumber>
    </recommendedName>
</protein>
<evidence type="ECO:0000256" key="9">
    <source>
        <dbReference type="ARBA" id="ARBA00039033"/>
    </source>
</evidence>
<dbReference type="GO" id="GO:0004361">
    <property type="term" value="F:glutaryl-CoA dehydrogenase activity"/>
    <property type="evidence" value="ECO:0007669"/>
    <property type="project" value="UniProtKB-EC"/>
</dbReference>
<dbReference type="Gene3D" id="1.20.140.10">
    <property type="entry name" value="Butyryl-CoA Dehydrogenase, subunit A, domain 3"/>
    <property type="match status" value="1"/>
</dbReference>
<evidence type="ECO:0000259" key="12">
    <source>
        <dbReference type="Pfam" id="PF00441"/>
    </source>
</evidence>
<evidence type="ECO:0000313" key="16">
    <source>
        <dbReference type="Proteomes" id="UP000184260"/>
    </source>
</evidence>
<dbReference type="PANTHER" id="PTHR42807">
    <property type="entry name" value="GLUTARYL-COA DEHYDROGENASE, MITOCHONDRIAL"/>
    <property type="match status" value="1"/>
</dbReference>
<evidence type="ECO:0000256" key="5">
    <source>
        <dbReference type="ARBA" id="ARBA00022946"/>
    </source>
</evidence>
<evidence type="ECO:0000256" key="8">
    <source>
        <dbReference type="ARBA" id="ARBA00037927"/>
    </source>
</evidence>
<dbReference type="OrthoDB" id="9802867at2"/>
<accession>A0A1M7F3U3</accession>
<proteinExistence type="inferred from homology"/>
<keyword evidence="3 11" id="KW-0285">Flavoprotein</keyword>
<dbReference type="InterPro" id="IPR009075">
    <property type="entry name" value="AcylCo_DH/oxidase_C"/>
</dbReference>